<comment type="caution">
    <text evidence="2">The sequence shown here is derived from an EMBL/GenBank/DDBJ whole genome shotgun (WGS) entry which is preliminary data.</text>
</comment>
<dbReference type="Proteomes" id="UP001341840">
    <property type="component" value="Unassembled WGS sequence"/>
</dbReference>
<protein>
    <submittedName>
        <fullName evidence="2">Uncharacterized protein</fullName>
    </submittedName>
</protein>
<evidence type="ECO:0000256" key="1">
    <source>
        <dbReference type="SAM" id="Coils"/>
    </source>
</evidence>
<evidence type="ECO:0000313" key="2">
    <source>
        <dbReference type="EMBL" id="MED6209690.1"/>
    </source>
</evidence>
<accession>A0ABU6YK21</accession>
<organism evidence="2 3">
    <name type="scientific">Stylosanthes scabra</name>
    <dbReference type="NCBI Taxonomy" id="79078"/>
    <lineage>
        <taxon>Eukaryota</taxon>
        <taxon>Viridiplantae</taxon>
        <taxon>Streptophyta</taxon>
        <taxon>Embryophyta</taxon>
        <taxon>Tracheophyta</taxon>
        <taxon>Spermatophyta</taxon>
        <taxon>Magnoliopsida</taxon>
        <taxon>eudicotyledons</taxon>
        <taxon>Gunneridae</taxon>
        <taxon>Pentapetalae</taxon>
        <taxon>rosids</taxon>
        <taxon>fabids</taxon>
        <taxon>Fabales</taxon>
        <taxon>Fabaceae</taxon>
        <taxon>Papilionoideae</taxon>
        <taxon>50 kb inversion clade</taxon>
        <taxon>dalbergioids sensu lato</taxon>
        <taxon>Dalbergieae</taxon>
        <taxon>Pterocarpus clade</taxon>
        <taxon>Stylosanthes</taxon>
    </lineage>
</organism>
<keyword evidence="3" id="KW-1185">Reference proteome</keyword>
<reference evidence="2 3" key="1">
    <citation type="journal article" date="2023" name="Plants (Basel)">
        <title>Bridging the Gap: Combining Genomics and Transcriptomics Approaches to Understand Stylosanthes scabra, an Orphan Legume from the Brazilian Caatinga.</title>
        <authorList>
            <person name="Ferreira-Neto J.R.C."/>
            <person name="da Silva M.D."/>
            <person name="Binneck E."/>
            <person name="de Melo N.F."/>
            <person name="da Silva R.H."/>
            <person name="de Melo A.L.T.M."/>
            <person name="Pandolfi V."/>
            <person name="Bustamante F.O."/>
            <person name="Brasileiro-Vidal A.C."/>
            <person name="Benko-Iseppon A.M."/>
        </authorList>
    </citation>
    <scope>NUCLEOTIDE SEQUENCE [LARGE SCALE GENOMIC DNA]</scope>
    <source>
        <tissue evidence="2">Leaves</tissue>
    </source>
</reference>
<evidence type="ECO:0000313" key="3">
    <source>
        <dbReference type="Proteomes" id="UP001341840"/>
    </source>
</evidence>
<sequence length="147" mass="17101">MSPTETYDHPPLSLPQSPLLSLSARKTWLTCESRFLSHHDMTRKLQEVEERQKAMQDELSRRLELCDPDVEALKQQMREELRLMQEARWQMGVTGEHMRAGGSSVAGDDSFSVAAAHDPPLPPPHRQHHRRTTTKTMWILRVYEFKQ</sequence>
<gene>
    <name evidence="2" type="ORF">PIB30_057166</name>
</gene>
<dbReference type="EMBL" id="JASCZI010242120">
    <property type="protein sequence ID" value="MED6209690.1"/>
    <property type="molecule type" value="Genomic_DNA"/>
</dbReference>
<feature type="coiled-coil region" evidence="1">
    <location>
        <begin position="38"/>
        <end position="90"/>
    </location>
</feature>
<name>A0ABU6YK21_9FABA</name>
<proteinExistence type="predicted"/>
<keyword evidence="1" id="KW-0175">Coiled coil</keyword>